<evidence type="ECO:0000256" key="1">
    <source>
        <dbReference type="ARBA" id="ARBA00010804"/>
    </source>
</evidence>
<comment type="similarity">
    <text evidence="1">Belongs to the dihydropyrimidine dehydrogenase family.</text>
</comment>
<dbReference type="Proteomes" id="UP000007113">
    <property type="component" value="Chromosome"/>
</dbReference>
<dbReference type="SUPFAM" id="SSF54862">
    <property type="entry name" value="4Fe-4S ferredoxins"/>
    <property type="match status" value="1"/>
</dbReference>
<evidence type="ECO:0000256" key="2">
    <source>
        <dbReference type="ARBA" id="ARBA00022723"/>
    </source>
</evidence>
<dbReference type="PROSITE" id="PS51379">
    <property type="entry name" value="4FE4S_FER_2"/>
    <property type="match status" value="2"/>
</dbReference>
<gene>
    <name evidence="14" type="ordered locus">AciX8_2686</name>
</gene>
<dbReference type="NCBIfam" id="NF006183">
    <property type="entry name" value="PRK08318.1"/>
    <property type="match status" value="1"/>
</dbReference>
<comment type="catalytic activity">
    <reaction evidence="8">
        <text>5,6-dihydrothymine + NAD(+) = thymine + NADH + H(+)</text>
        <dbReference type="Rhea" id="RHEA:28791"/>
        <dbReference type="ChEBI" id="CHEBI:15378"/>
        <dbReference type="ChEBI" id="CHEBI:17821"/>
        <dbReference type="ChEBI" id="CHEBI:27468"/>
        <dbReference type="ChEBI" id="CHEBI:57540"/>
        <dbReference type="ChEBI" id="CHEBI:57945"/>
        <dbReference type="EC" id="1.3.1.1"/>
    </reaction>
</comment>
<dbReference type="KEGG" id="gma:AciX8_2686"/>
<dbReference type="InterPro" id="IPR005720">
    <property type="entry name" value="Dihydroorotate_DH_cat"/>
</dbReference>
<dbReference type="CDD" id="cd02940">
    <property type="entry name" value="DHPD_FMN"/>
    <property type="match status" value="1"/>
</dbReference>
<dbReference type="GO" id="GO:0005737">
    <property type="term" value="C:cytoplasm"/>
    <property type="evidence" value="ECO:0007669"/>
    <property type="project" value="InterPro"/>
</dbReference>
<dbReference type="InterPro" id="IPR013785">
    <property type="entry name" value="Aldolase_TIM"/>
</dbReference>
<comment type="function">
    <text evidence="10">Involved in pyrimidine base degradation. Catalyzes physiologically the reduction of uracil to 5,6-dihydrouracil (DHU) by using NADH as a specific cosubstrate. It also catalyzes the reverse reaction and the reduction of thymine to 5,6-dihydrothymine (DHT).</text>
</comment>
<comment type="subunit">
    <text evidence="11">Heterotetramer of 2 PreA and 2 PreT subunits.</text>
</comment>
<dbReference type="Pfam" id="PF01180">
    <property type="entry name" value="DHO_dh"/>
    <property type="match status" value="1"/>
</dbReference>
<evidence type="ECO:0000256" key="6">
    <source>
        <dbReference type="ARBA" id="ARBA00030119"/>
    </source>
</evidence>
<name>G8P1U4_GRAMM</name>
<dbReference type="Gene3D" id="3.20.20.70">
    <property type="entry name" value="Aldolase class I"/>
    <property type="match status" value="1"/>
</dbReference>
<keyword evidence="15" id="KW-1185">Reference proteome</keyword>
<comment type="catalytic activity">
    <reaction evidence="9">
        <text>5,6-dihydrouracil + NAD(+) = uracil + NADH + H(+)</text>
        <dbReference type="Rhea" id="RHEA:20189"/>
        <dbReference type="ChEBI" id="CHEBI:15378"/>
        <dbReference type="ChEBI" id="CHEBI:15901"/>
        <dbReference type="ChEBI" id="CHEBI:17568"/>
        <dbReference type="ChEBI" id="CHEBI:57540"/>
        <dbReference type="ChEBI" id="CHEBI:57945"/>
        <dbReference type="EC" id="1.3.1.1"/>
    </reaction>
</comment>
<dbReference type="OrthoDB" id="9794954at2"/>
<evidence type="ECO:0000256" key="4">
    <source>
        <dbReference type="ARBA" id="ARBA00023004"/>
    </source>
</evidence>
<evidence type="ECO:0000256" key="10">
    <source>
        <dbReference type="ARBA" id="ARBA00049578"/>
    </source>
</evidence>
<sequence>MPTLETTFAGIKCLNPFWLASAPPTNCGEQIMRAFDAGWGGAVWKTIGEPITNVSSRYSSIDWNGQKMMGFNNIELISDRPIEVNLREISEVKRRYPKHVVIASLMVESKRETWHDIVQRAEDAGADGLELNFGCPHGMSERGMGSAVGQVPEYCEQITGWVKEKARTPVIVKLTPNISDIRIPARAAKRGGADALSAINTINSITSIDLDTLEPRPMVDGKSSHGGYCGPAVKPIALNMVQQVMSDPDAALPMSGIGGIGTWQDAAEFILLGSGTVQVCTAAMHYGYRIVEDMADGLQSWMRRKGYETLDDFRGLSLPKVREWKHLNLNYKVVARIHESKCIGCDLCYTACWDGAHQCIHLDRTLPAPDHTRTPDMVAAESRGRISTTPIPKLDIDGAGVDGPYRTPLSRIPRVDEVECVGCNLCSLVCPVPECITMERIDTGLPPQTWEERVAAGIVPQNAADAGNPNL</sequence>
<dbReference type="HOGENOM" id="CLU_042042_4_2_0"/>
<dbReference type="AlphaFoldDB" id="G8P1U4"/>
<accession>G8P1U4</accession>
<organism evidence="14 15">
    <name type="scientific">Granulicella mallensis (strain ATCC BAA-1857 / DSM 23137 / MP5ACTX8)</name>
    <dbReference type="NCBI Taxonomy" id="682795"/>
    <lineage>
        <taxon>Bacteria</taxon>
        <taxon>Pseudomonadati</taxon>
        <taxon>Acidobacteriota</taxon>
        <taxon>Terriglobia</taxon>
        <taxon>Terriglobales</taxon>
        <taxon>Acidobacteriaceae</taxon>
        <taxon>Granulicella</taxon>
    </lineage>
</organism>
<evidence type="ECO:0000256" key="5">
    <source>
        <dbReference type="ARBA" id="ARBA00023014"/>
    </source>
</evidence>
<proteinExistence type="inferred from homology"/>
<dbReference type="InterPro" id="IPR017900">
    <property type="entry name" value="4Fe4S_Fe_S_CS"/>
</dbReference>
<reference evidence="14 15" key="1">
    <citation type="submission" date="2011-11" db="EMBL/GenBank/DDBJ databases">
        <title>Complete sequence of Granulicella mallensis MP5ACTX8.</title>
        <authorList>
            <consortium name="US DOE Joint Genome Institute"/>
            <person name="Lucas S."/>
            <person name="Copeland A."/>
            <person name="Lapidus A."/>
            <person name="Cheng J.-F."/>
            <person name="Goodwin L."/>
            <person name="Pitluck S."/>
            <person name="Peters L."/>
            <person name="Lu M."/>
            <person name="Detter J.C."/>
            <person name="Han C."/>
            <person name="Tapia R."/>
            <person name="Land M."/>
            <person name="Hauser L."/>
            <person name="Kyrpides N."/>
            <person name="Ivanova N."/>
            <person name="Mikhailova N."/>
            <person name="Pagani I."/>
            <person name="Rawat S."/>
            <person name="Mannisto M."/>
            <person name="Haggblom M."/>
            <person name="Woyke T."/>
        </authorList>
    </citation>
    <scope>NUCLEOTIDE SEQUENCE [LARGE SCALE GENOMIC DNA]</scope>
    <source>
        <strain evidence="15">ATCC BAA-1857 / DSM 23137 / MP5ACTX8</strain>
    </source>
</reference>
<keyword evidence="2" id="KW-0479">Metal-binding</keyword>
<dbReference type="SUPFAM" id="SSF51395">
    <property type="entry name" value="FMN-linked oxidoreductases"/>
    <property type="match status" value="1"/>
</dbReference>
<dbReference type="PROSITE" id="PS00198">
    <property type="entry name" value="4FE4S_FER_1"/>
    <property type="match status" value="1"/>
</dbReference>
<keyword evidence="3 14" id="KW-0560">Oxidoreductase</keyword>
<dbReference type="EMBL" id="CP003130">
    <property type="protein sequence ID" value="AEU36996.1"/>
    <property type="molecule type" value="Genomic_DNA"/>
</dbReference>
<dbReference type="STRING" id="682795.AciX8_2686"/>
<evidence type="ECO:0000313" key="15">
    <source>
        <dbReference type="Proteomes" id="UP000007113"/>
    </source>
</evidence>
<evidence type="ECO:0000256" key="9">
    <source>
        <dbReference type="ARBA" id="ARBA00048792"/>
    </source>
</evidence>
<keyword evidence="4" id="KW-0408">Iron</keyword>
<dbReference type="EC" id="1.3.1.1" evidence="12"/>
<dbReference type="PANTHER" id="PTHR43073:SF2">
    <property type="entry name" value="DIHYDROPYRIMIDINE DEHYDROGENASE [NADP(+)]"/>
    <property type="match status" value="1"/>
</dbReference>
<dbReference type="GO" id="GO:0004159">
    <property type="term" value="F:dihydropyrimidine dehydrogenase (NAD+) activity"/>
    <property type="evidence" value="ECO:0007669"/>
    <property type="project" value="UniProtKB-EC"/>
</dbReference>
<evidence type="ECO:0000256" key="8">
    <source>
        <dbReference type="ARBA" id="ARBA00047685"/>
    </source>
</evidence>
<evidence type="ECO:0000256" key="12">
    <source>
        <dbReference type="ARBA" id="ARBA00049728"/>
    </source>
</evidence>
<dbReference type="eggNOG" id="COG0167">
    <property type="taxonomic scope" value="Bacteria"/>
</dbReference>
<keyword evidence="5" id="KW-0411">Iron-sulfur</keyword>
<evidence type="ECO:0000313" key="14">
    <source>
        <dbReference type="EMBL" id="AEU36996.1"/>
    </source>
</evidence>
<evidence type="ECO:0000256" key="7">
    <source>
        <dbReference type="ARBA" id="ARBA00032722"/>
    </source>
</evidence>
<feature type="domain" description="4Fe-4S ferredoxin-type" evidence="13">
    <location>
        <begin position="333"/>
        <end position="362"/>
    </location>
</feature>
<dbReference type="InterPro" id="IPR017896">
    <property type="entry name" value="4Fe4S_Fe-S-bd"/>
</dbReference>
<dbReference type="GO" id="GO:0051536">
    <property type="term" value="F:iron-sulfur cluster binding"/>
    <property type="evidence" value="ECO:0007669"/>
    <property type="project" value="UniProtKB-KW"/>
</dbReference>
<evidence type="ECO:0000256" key="3">
    <source>
        <dbReference type="ARBA" id="ARBA00023002"/>
    </source>
</evidence>
<evidence type="ECO:0000259" key="13">
    <source>
        <dbReference type="PROSITE" id="PS51379"/>
    </source>
</evidence>
<feature type="domain" description="4Fe-4S ferredoxin-type" evidence="13">
    <location>
        <begin position="411"/>
        <end position="441"/>
    </location>
</feature>
<evidence type="ECO:0000256" key="11">
    <source>
        <dbReference type="ARBA" id="ARBA00049714"/>
    </source>
</evidence>
<dbReference type="eggNOG" id="COG1149">
    <property type="taxonomic scope" value="Bacteria"/>
</dbReference>
<dbReference type="Gene3D" id="3.30.70.20">
    <property type="match status" value="2"/>
</dbReference>
<protein>
    <recommendedName>
        <fullName evidence="12">dihydrouracil dehydrogenase (NAD(+))</fullName>
        <ecNumber evidence="12">1.3.1.1</ecNumber>
    </recommendedName>
    <alternativeName>
        <fullName evidence="7">Dihydrothymine dehydrogenase</fullName>
    </alternativeName>
    <alternativeName>
        <fullName evidence="6">Dihydrouracil dehydrogenase</fullName>
    </alternativeName>
</protein>
<dbReference type="RefSeq" id="WP_014265874.1">
    <property type="nucleotide sequence ID" value="NC_016631.1"/>
</dbReference>
<dbReference type="FunFam" id="3.20.20.70:FF:000027">
    <property type="entry name" value="Dihydropyrimidine dehydrogenase [NADP(+)]"/>
    <property type="match status" value="1"/>
</dbReference>
<dbReference type="GO" id="GO:0046872">
    <property type="term" value="F:metal ion binding"/>
    <property type="evidence" value="ECO:0007669"/>
    <property type="project" value="UniProtKB-KW"/>
</dbReference>
<dbReference type="PANTHER" id="PTHR43073">
    <property type="entry name" value="DIHYDROPYRIMIDINE DEHYDROGENASE [NADP(+)]"/>
    <property type="match status" value="1"/>
</dbReference>